<comment type="caution">
    <text evidence="10">The sequence shown here is derived from an EMBL/GenBank/DDBJ whole genome shotgun (WGS) entry which is preliminary data.</text>
</comment>
<sequence>MRAGLLVALWLCATALHGVAGAADGVLVANVAPGALPGDAINLGQLDQTRAALRDVERVAYSGTAMAAAMTAAYVPALQPGEKAIGLAVGSYKGYAAASLGFRTMSDDGQMAWGMTVANAGRDWGFNAGIGWKLPRSRDER</sequence>
<dbReference type="OrthoDB" id="1632057at2"/>
<feature type="signal peptide" evidence="8">
    <location>
        <begin position="1"/>
        <end position="22"/>
    </location>
</feature>
<dbReference type="AlphaFoldDB" id="A0A431TIK8"/>
<keyword evidence="5 8" id="KW-0732">Signal</keyword>
<dbReference type="SUPFAM" id="SSF54523">
    <property type="entry name" value="Pili subunits"/>
    <property type="match status" value="1"/>
</dbReference>
<reference evidence="10 11" key="1">
    <citation type="submission" date="2018-12" db="EMBL/GenBank/DDBJ databases">
        <title>The genome of Variovorax gossypii DSM 100435.</title>
        <authorList>
            <person name="Gao J."/>
            <person name="Sun J."/>
        </authorList>
    </citation>
    <scope>NUCLEOTIDE SEQUENCE [LARGE SCALE GENOMIC DNA]</scope>
    <source>
        <strain evidence="10 11">DSM 100435</strain>
    </source>
</reference>
<keyword evidence="7" id="KW-0998">Cell outer membrane</keyword>
<gene>
    <name evidence="10" type="ORF">EJP69_18235</name>
</gene>
<evidence type="ECO:0000313" key="10">
    <source>
        <dbReference type="EMBL" id="RTQ33449.1"/>
    </source>
</evidence>
<feature type="chain" id="PRO_5019565603" description="Trimeric autotransporter adhesin YadA-like C-terminal membrane anchor domain-containing protein" evidence="8">
    <location>
        <begin position="23"/>
        <end position="141"/>
    </location>
</feature>
<dbReference type="Proteomes" id="UP000267418">
    <property type="component" value="Unassembled WGS sequence"/>
</dbReference>
<dbReference type="InterPro" id="IPR005594">
    <property type="entry name" value="YadA_C"/>
</dbReference>
<dbReference type="InterPro" id="IPR045584">
    <property type="entry name" value="Pilin-like"/>
</dbReference>
<keyword evidence="4" id="KW-0812">Transmembrane</keyword>
<evidence type="ECO:0000259" key="9">
    <source>
        <dbReference type="Pfam" id="PF03895"/>
    </source>
</evidence>
<evidence type="ECO:0000256" key="1">
    <source>
        <dbReference type="ARBA" id="ARBA00004241"/>
    </source>
</evidence>
<accession>A0A431TIK8</accession>
<dbReference type="Gene3D" id="3.30.1300.30">
    <property type="entry name" value="GSPII I/J protein-like"/>
    <property type="match status" value="1"/>
</dbReference>
<comment type="subcellular location">
    <subcellularLocation>
        <location evidence="2">Cell outer membrane</location>
    </subcellularLocation>
    <subcellularLocation>
        <location evidence="1">Cell surface</location>
    </subcellularLocation>
</comment>
<evidence type="ECO:0000256" key="2">
    <source>
        <dbReference type="ARBA" id="ARBA00004442"/>
    </source>
</evidence>
<protein>
    <recommendedName>
        <fullName evidence="9">Trimeric autotransporter adhesin YadA-like C-terminal membrane anchor domain-containing protein</fullName>
    </recommendedName>
</protein>
<evidence type="ECO:0000256" key="4">
    <source>
        <dbReference type="ARBA" id="ARBA00022692"/>
    </source>
</evidence>
<keyword evidence="3" id="KW-1134">Transmembrane beta strand</keyword>
<evidence type="ECO:0000256" key="3">
    <source>
        <dbReference type="ARBA" id="ARBA00022452"/>
    </source>
</evidence>
<proteinExistence type="predicted"/>
<dbReference type="RefSeq" id="WP_093197947.1">
    <property type="nucleotide sequence ID" value="NZ_RXOE01000004.1"/>
</dbReference>
<evidence type="ECO:0000313" key="11">
    <source>
        <dbReference type="Proteomes" id="UP000267418"/>
    </source>
</evidence>
<feature type="domain" description="Trimeric autotransporter adhesin YadA-like C-terminal membrane anchor" evidence="9">
    <location>
        <begin position="79"/>
        <end position="133"/>
    </location>
</feature>
<dbReference type="GO" id="GO:0009279">
    <property type="term" value="C:cell outer membrane"/>
    <property type="evidence" value="ECO:0007669"/>
    <property type="project" value="UniProtKB-SubCell"/>
</dbReference>
<dbReference type="GO" id="GO:0009986">
    <property type="term" value="C:cell surface"/>
    <property type="evidence" value="ECO:0007669"/>
    <property type="project" value="UniProtKB-SubCell"/>
</dbReference>
<keyword evidence="6" id="KW-0472">Membrane</keyword>
<evidence type="ECO:0000256" key="8">
    <source>
        <dbReference type="SAM" id="SignalP"/>
    </source>
</evidence>
<evidence type="ECO:0000256" key="7">
    <source>
        <dbReference type="ARBA" id="ARBA00023237"/>
    </source>
</evidence>
<keyword evidence="11" id="KW-1185">Reference proteome</keyword>
<dbReference type="Pfam" id="PF03895">
    <property type="entry name" value="YadA_anchor"/>
    <property type="match status" value="1"/>
</dbReference>
<evidence type="ECO:0000256" key="5">
    <source>
        <dbReference type="ARBA" id="ARBA00022729"/>
    </source>
</evidence>
<organism evidence="10 11">
    <name type="scientific">Variovorax gossypii</name>
    <dbReference type="NCBI Taxonomy" id="1679495"/>
    <lineage>
        <taxon>Bacteria</taxon>
        <taxon>Pseudomonadati</taxon>
        <taxon>Pseudomonadota</taxon>
        <taxon>Betaproteobacteria</taxon>
        <taxon>Burkholderiales</taxon>
        <taxon>Comamonadaceae</taxon>
        <taxon>Variovorax</taxon>
    </lineage>
</organism>
<dbReference type="EMBL" id="RXOE01000004">
    <property type="protein sequence ID" value="RTQ33449.1"/>
    <property type="molecule type" value="Genomic_DNA"/>
</dbReference>
<evidence type="ECO:0000256" key="6">
    <source>
        <dbReference type="ARBA" id="ARBA00023136"/>
    </source>
</evidence>
<name>A0A431TIK8_9BURK</name>